<evidence type="ECO:0000313" key="2">
    <source>
        <dbReference type="Proteomes" id="UP000555407"/>
    </source>
</evidence>
<dbReference type="EMBL" id="JAASRO010000001">
    <property type="protein sequence ID" value="NIK55128.1"/>
    <property type="molecule type" value="Genomic_DNA"/>
</dbReference>
<name>A0A7X5ZYP9_9ACTN</name>
<reference evidence="1 2" key="1">
    <citation type="submission" date="2020-03" db="EMBL/GenBank/DDBJ databases">
        <title>Sequencing the genomes of 1000 actinobacteria strains.</title>
        <authorList>
            <person name="Klenk H.-P."/>
        </authorList>
    </citation>
    <scope>NUCLEOTIDE SEQUENCE [LARGE SCALE GENOMIC DNA]</scope>
    <source>
        <strain evidence="1 2">DSM 45490</strain>
    </source>
</reference>
<proteinExistence type="predicted"/>
<gene>
    <name evidence="1" type="ORF">BJY22_000845</name>
</gene>
<accession>A0A7X5ZYP9</accession>
<keyword evidence="2" id="KW-1185">Reference proteome</keyword>
<dbReference type="Proteomes" id="UP000555407">
    <property type="component" value="Unassembled WGS sequence"/>
</dbReference>
<organism evidence="1 2">
    <name type="scientific">Kribbella shirazensis</name>
    <dbReference type="NCBI Taxonomy" id="1105143"/>
    <lineage>
        <taxon>Bacteria</taxon>
        <taxon>Bacillati</taxon>
        <taxon>Actinomycetota</taxon>
        <taxon>Actinomycetes</taxon>
        <taxon>Propionibacteriales</taxon>
        <taxon>Kribbellaceae</taxon>
        <taxon>Kribbella</taxon>
    </lineage>
</organism>
<sequence length="360" mass="40392">MRTLMTGPAWVAYAQIYVESGADFADLGECFAGQRNGLCGAAVEGSLFLMTGLHTGQVGFTVELHERMPSVEYSAEDVVEASYRPIGEAALVTWGGSGGPWPLELEPGVDYRVRYSAWGMDAGHQAGPPMDDEPLVDRYLLQFWPARPAPDRVVKETSRQAAYRHKFAREQPTPAQFAERKREKARQAEAQRLAERVAAWGGALPTERLERTRYARELSELDRDVVDRLEQTEPQTLRSIARWAARRACQEAGYDDERIAGVLDRMDRGADWLETLNGPPPPVDPDAEPGETVFQFVDQVHGWFDDRDPFDNTSTVVTATFNEDPFRAAVETVWLATGPFTDKTRLLAELRERFLTNSVR</sequence>
<comment type="caution">
    <text evidence="1">The sequence shown here is derived from an EMBL/GenBank/DDBJ whole genome shotgun (WGS) entry which is preliminary data.</text>
</comment>
<protein>
    <submittedName>
        <fullName evidence="1">Uncharacterized protein</fullName>
    </submittedName>
</protein>
<evidence type="ECO:0000313" key="1">
    <source>
        <dbReference type="EMBL" id="NIK55128.1"/>
    </source>
</evidence>
<dbReference type="AlphaFoldDB" id="A0A7X5ZYP9"/>
<dbReference type="RefSeq" id="WP_202890986.1">
    <property type="nucleotide sequence ID" value="NZ_JAASRO010000001.1"/>
</dbReference>